<dbReference type="GO" id="GO:0006914">
    <property type="term" value="P:autophagy"/>
    <property type="evidence" value="ECO:0007669"/>
    <property type="project" value="UniProtKB-KW"/>
</dbReference>
<organism evidence="11 12">
    <name type="scientific">Talaromyces marneffei (strain ATCC 18224 / CBS 334.59 / QM 7333)</name>
    <name type="common">Penicillium marneffei</name>
    <dbReference type="NCBI Taxonomy" id="441960"/>
    <lineage>
        <taxon>Eukaryota</taxon>
        <taxon>Fungi</taxon>
        <taxon>Dikarya</taxon>
        <taxon>Ascomycota</taxon>
        <taxon>Pezizomycotina</taxon>
        <taxon>Eurotiomycetes</taxon>
        <taxon>Eurotiomycetidae</taxon>
        <taxon>Eurotiales</taxon>
        <taxon>Trichocomaceae</taxon>
        <taxon>Talaromyces</taxon>
        <taxon>Talaromyces sect. Talaromyces</taxon>
    </lineage>
</organism>
<evidence type="ECO:0000256" key="5">
    <source>
        <dbReference type="ARBA" id="ARBA00022927"/>
    </source>
</evidence>
<protein>
    <submittedName>
        <fullName evidence="11">Autophagy protein Atg20, putative</fullName>
    </submittedName>
</protein>
<dbReference type="InterPro" id="IPR044106">
    <property type="entry name" value="PX_Snx41/Atg20"/>
</dbReference>
<keyword evidence="7" id="KW-0446">Lipid-binding</keyword>
<dbReference type="InterPro" id="IPR001683">
    <property type="entry name" value="PX_dom"/>
</dbReference>
<sequence>MWNDEDNNPYGAFDRPGGHLSDSLHSGAVSPPPYDRDTSEPSSPVSTQPPDYVSRLTDTEDEDENDFEIRQPQPSSRKKGVYDSRIEQILYENPEMPILITDAGKNHEGGGGYIVYTIRTGDLEVRRRYSEFASLRQTLVSLHPTLVIPPIPEKHTMADYAAKPTKAKEDSAIIELRKRMLGVFLNRCRRMKEVREDGVWWRFLDPNVSWSEVLHSHPASSVPKNNLKAPPLDPANPTPAHAWLPVPSTSAKLRSSSGTSASATPTSPSEYSQTPSMAAHSTPGVQVLGRFPPTSKTLSEQDLDPYFINFEASTRELELLLQGNIEKVNRRTLSHLSSLSADLMELGARYNGFSLSEQSPTVAAAIERIGQAADTSYIETEELSAALGANFAEPMRESAQFASVVRSVLRYRVLKRVQEEMTRDELAKKKALLESLERSEQEAKRIDQYLNQATSASTATRSTRSASASSATSSGQGDHDTSRTSEDTTSVDSDFPPTHGDISPQGSPIQANPYRDVPPAHRKSPSGNFVTNKLFGRISHAIHGFADVDPERTRRDQIGKTKESLVQLEQALRVSETDVKDASAGVLQDLKRFQKDKEEDLRRYMVAYARCHLDWARKNLETWTEAKDEVDKIVAR</sequence>
<gene>
    <name evidence="11" type="ORF">PMAA_022330</name>
</gene>
<dbReference type="AlphaFoldDB" id="B6Q507"/>
<keyword evidence="6" id="KW-0072">Autophagy</keyword>
<dbReference type="HOGENOM" id="CLU_014456_0_0_1"/>
<feature type="region of interest" description="Disordered" evidence="9">
    <location>
        <begin position="454"/>
        <end position="528"/>
    </location>
</feature>
<evidence type="ECO:0000256" key="1">
    <source>
        <dbReference type="ARBA" id="ARBA00004481"/>
    </source>
</evidence>
<keyword evidence="5" id="KW-0653">Protein transport</keyword>
<dbReference type="PROSITE" id="PS50195">
    <property type="entry name" value="PX"/>
    <property type="match status" value="1"/>
</dbReference>
<dbReference type="GO" id="GO:0010008">
    <property type="term" value="C:endosome membrane"/>
    <property type="evidence" value="ECO:0007669"/>
    <property type="project" value="UniProtKB-SubCell"/>
</dbReference>
<feature type="region of interest" description="Disordered" evidence="9">
    <location>
        <begin position="219"/>
        <end position="283"/>
    </location>
</feature>
<evidence type="ECO:0000256" key="4">
    <source>
        <dbReference type="ARBA" id="ARBA00022753"/>
    </source>
</evidence>
<evidence type="ECO:0000256" key="6">
    <source>
        <dbReference type="ARBA" id="ARBA00023006"/>
    </source>
</evidence>
<feature type="compositionally biased region" description="Basic and acidic residues" evidence="9">
    <location>
        <begin position="477"/>
        <end position="486"/>
    </location>
</feature>
<dbReference type="GO" id="GO:0035091">
    <property type="term" value="F:phosphatidylinositol binding"/>
    <property type="evidence" value="ECO:0007669"/>
    <property type="project" value="InterPro"/>
</dbReference>
<evidence type="ECO:0000259" key="10">
    <source>
        <dbReference type="PROSITE" id="PS50195"/>
    </source>
</evidence>
<keyword evidence="8" id="KW-0472">Membrane</keyword>
<evidence type="ECO:0000256" key="9">
    <source>
        <dbReference type="SAM" id="MobiDB-lite"/>
    </source>
</evidence>
<dbReference type="PhylomeDB" id="B6Q507"/>
<reference evidence="12" key="1">
    <citation type="journal article" date="2015" name="Genome Announc.">
        <title>Genome sequence of the AIDS-associated pathogen Penicillium marneffei (ATCC18224) and its near taxonomic relative Talaromyces stipitatus (ATCC10500).</title>
        <authorList>
            <person name="Nierman W.C."/>
            <person name="Fedorova-Abrams N.D."/>
            <person name="Andrianopoulos A."/>
        </authorList>
    </citation>
    <scope>NUCLEOTIDE SEQUENCE [LARGE SCALE GENOMIC DNA]</scope>
    <source>
        <strain evidence="12">ATCC 18224 / CBS 334.59 / QM 7333</strain>
    </source>
</reference>
<dbReference type="Gene3D" id="1.20.1270.60">
    <property type="entry name" value="Arfaptin homology (AH) domain/BAR domain"/>
    <property type="match status" value="2"/>
</dbReference>
<comment type="similarity">
    <text evidence="2">Belongs to the sorting nexin family.</text>
</comment>
<dbReference type="PANTHER" id="PTHR46979:SF2">
    <property type="entry name" value="SORTING NEXIN-41"/>
    <property type="match status" value="1"/>
</dbReference>
<proteinExistence type="inferred from homology"/>
<dbReference type="Proteomes" id="UP000001294">
    <property type="component" value="Unassembled WGS sequence"/>
</dbReference>
<dbReference type="InterPro" id="IPR027267">
    <property type="entry name" value="AH/BAR_dom_sf"/>
</dbReference>
<evidence type="ECO:0000256" key="8">
    <source>
        <dbReference type="ARBA" id="ARBA00023136"/>
    </source>
</evidence>
<dbReference type="SMART" id="SM00312">
    <property type="entry name" value="PX"/>
    <property type="match status" value="1"/>
</dbReference>
<evidence type="ECO:0000313" key="11">
    <source>
        <dbReference type="EMBL" id="EEA27350.1"/>
    </source>
</evidence>
<evidence type="ECO:0000256" key="3">
    <source>
        <dbReference type="ARBA" id="ARBA00022448"/>
    </source>
</evidence>
<feature type="compositionally biased region" description="Low complexity" evidence="9">
    <location>
        <begin position="248"/>
        <end position="272"/>
    </location>
</feature>
<dbReference type="EMBL" id="DS995899">
    <property type="protein sequence ID" value="EEA27350.1"/>
    <property type="molecule type" value="Genomic_DNA"/>
</dbReference>
<dbReference type="SUPFAM" id="SSF64268">
    <property type="entry name" value="PX domain"/>
    <property type="match status" value="1"/>
</dbReference>
<dbReference type="GO" id="GO:0015031">
    <property type="term" value="P:protein transport"/>
    <property type="evidence" value="ECO:0007669"/>
    <property type="project" value="UniProtKB-KW"/>
</dbReference>
<feature type="compositionally biased region" description="Polar residues" evidence="9">
    <location>
        <begin position="40"/>
        <end position="49"/>
    </location>
</feature>
<comment type="subcellular location">
    <subcellularLocation>
        <location evidence="1">Endosome membrane</location>
        <topology evidence="1">Peripheral membrane protein</topology>
    </subcellularLocation>
</comment>
<dbReference type="Gene3D" id="3.30.1520.10">
    <property type="entry name" value="Phox-like domain"/>
    <property type="match status" value="1"/>
</dbReference>
<evidence type="ECO:0000256" key="2">
    <source>
        <dbReference type="ARBA" id="ARBA00010883"/>
    </source>
</evidence>
<dbReference type="CDD" id="cd06867">
    <property type="entry name" value="PX_SNX41_42"/>
    <property type="match status" value="1"/>
</dbReference>
<dbReference type="Pfam" id="PF00787">
    <property type="entry name" value="PX"/>
    <property type="match status" value="1"/>
</dbReference>
<dbReference type="VEuPathDB" id="FungiDB:PMAA_022330"/>
<name>B6Q507_TALMQ</name>
<dbReference type="InterPro" id="IPR036871">
    <property type="entry name" value="PX_dom_sf"/>
</dbReference>
<feature type="domain" description="PX" evidence="10">
    <location>
        <begin position="94"/>
        <end position="210"/>
    </location>
</feature>
<keyword evidence="3" id="KW-0813">Transport</keyword>
<dbReference type="GO" id="GO:0005829">
    <property type="term" value="C:cytosol"/>
    <property type="evidence" value="ECO:0007669"/>
    <property type="project" value="GOC"/>
</dbReference>
<dbReference type="PANTHER" id="PTHR46979">
    <property type="entry name" value="SORTING NEXIN-41"/>
    <property type="match status" value="1"/>
</dbReference>
<keyword evidence="12" id="KW-1185">Reference proteome</keyword>
<keyword evidence="4" id="KW-0967">Endosome</keyword>
<evidence type="ECO:0000256" key="7">
    <source>
        <dbReference type="ARBA" id="ARBA00023121"/>
    </source>
</evidence>
<feature type="compositionally biased region" description="Low complexity" evidence="9">
    <location>
        <begin position="454"/>
        <end position="474"/>
    </location>
</feature>
<dbReference type="InterPro" id="IPR051079">
    <property type="entry name" value="Sorting_Nexin_Autophagy"/>
</dbReference>
<feature type="region of interest" description="Disordered" evidence="9">
    <location>
        <begin position="1"/>
        <end position="81"/>
    </location>
</feature>
<evidence type="ECO:0000313" key="12">
    <source>
        <dbReference type="Proteomes" id="UP000001294"/>
    </source>
</evidence>
<dbReference type="STRING" id="441960.B6Q507"/>
<accession>B6Q507</accession>
<dbReference type="OrthoDB" id="289314at2759"/>
<dbReference type="GO" id="GO:0042147">
    <property type="term" value="P:retrograde transport, endosome to Golgi"/>
    <property type="evidence" value="ECO:0007669"/>
    <property type="project" value="InterPro"/>
</dbReference>